<keyword evidence="2 4" id="KW-0732">Signal</keyword>
<evidence type="ECO:0000256" key="4">
    <source>
        <dbReference type="SAM" id="SignalP"/>
    </source>
</evidence>
<name>A0A1X6YE43_9RHOB</name>
<keyword evidence="3" id="KW-0574">Periplasm</keyword>
<keyword evidence="6" id="KW-1185">Reference proteome</keyword>
<reference evidence="5 6" key="1">
    <citation type="submission" date="2017-03" db="EMBL/GenBank/DDBJ databases">
        <authorList>
            <person name="Afonso C.L."/>
            <person name="Miller P.J."/>
            <person name="Scott M.A."/>
            <person name="Spackman E."/>
            <person name="Goraichik I."/>
            <person name="Dimitrov K.M."/>
            <person name="Suarez D.L."/>
            <person name="Swayne D.E."/>
        </authorList>
    </citation>
    <scope>NUCLEOTIDE SEQUENCE [LARGE SCALE GENOMIC DNA]</scope>
    <source>
        <strain evidence="5 6">CECT 8110</strain>
    </source>
</reference>
<dbReference type="EMBL" id="FWFU01000001">
    <property type="protein sequence ID" value="SLN18526.1"/>
    <property type="molecule type" value="Genomic_DNA"/>
</dbReference>
<protein>
    <submittedName>
        <fullName evidence="5">Lactate-binding periplasmic protein</fullName>
    </submittedName>
</protein>
<dbReference type="Pfam" id="PF03480">
    <property type="entry name" value="DctP"/>
    <property type="match status" value="1"/>
</dbReference>
<dbReference type="GO" id="GO:0042597">
    <property type="term" value="C:periplasmic space"/>
    <property type="evidence" value="ECO:0007669"/>
    <property type="project" value="UniProtKB-SubCell"/>
</dbReference>
<dbReference type="InterPro" id="IPR018389">
    <property type="entry name" value="DctP_fam"/>
</dbReference>
<dbReference type="InterPro" id="IPR038404">
    <property type="entry name" value="TRAP_DctP_sf"/>
</dbReference>
<dbReference type="Proteomes" id="UP000193207">
    <property type="component" value="Unassembled WGS sequence"/>
</dbReference>
<gene>
    <name evidence="5" type="ORF">ROH8110_00575</name>
</gene>
<proteinExistence type="predicted"/>
<sequence>MTKKPISRRAALGGLATAGAATLGAPAIATAQGQTTTWKVQTSWPGGIGLQIFKDWAGSIVEKTGGELAFEPFGANDVVGDFQLFDAVKNGVLDAVNPFTIYAQGIIPAAMFLTSYPMGLRNPHEFDTFYYGLGGLEIARELYARQNMYFVGPIHHGPNIIHSKVPIRSVDDFAGRKMRAPGGMVAELFSALGAKTTLLPGSEIFPALEKGTIDVADYVGPAVNYALGFSQVTDYISMGPPGFMSVYQPVDIMDLTVGMDSWNALSDQMKQFVEMEVHTYSDMHHAAIQKADQESWQKFEDDGTEVTRLSQTDVEIMTEVAVPIWYKYANRDKDAARVFKIHLDYMMSGSLGYVTPEMVEGQTLDL</sequence>
<dbReference type="InterPro" id="IPR006311">
    <property type="entry name" value="TAT_signal"/>
</dbReference>
<feature type="chain" id="PRO_5012168559" evidence="4">
    <location>
        <begin position="32"/>
        <end position="366"/>
    </location>
</feature>
<dbReference type="PANTHER" id="PTHR33376:SF5">
    <property type="entry name" value="EXTRACYTOPLASMIC SOLUTE RECEPTOR PROTEIN"/>
    <property type="match status" value="1"/>
</dbReference>
<evidence type="ECO:0000313" key="5">
    <source>
        <dbReference type="EMBL" id="SLN18526.1"/>
    </source>
</evidence>
<dbReference type="AlphaFoldDB" id="A0A1X6YE43"/>
<evidence type="ECO:0000313" key="6">
    <source>
        <dbReference type="Proteomes" id="UP000193207"/>
    </source>
</evidence>
<dbReference type="RefSeq" id="WP_085816252.1">
    <property type="nucleotide sequence ID" value="NZ_FWFU01000001.1"/>
</dbReference>
<dbReference type="PANTHER" id="PTHR33376">
    <property type="match status" value="1"/>
</dbReference>
<feature type="signal peptide" evidence="4">
    <location>
        <begin position="1"/>
        <end position="31"/>
    </location>
</feature>
<accession>A0A1X6YE43</accession>
<dbReference type="Gene3D" id="3.40.190.170">
    <property type="entry name" value="Bacterial extracellular solute-binding protein, family 7"/>
    <property type="match status" value="1"/>
</dbReference>
<dbReference type="OrthoDB" id="9769667at2"/>
<organism evidence="5 6">
    <name type="scientific">Roseovarius halotolerans</name>
    <dbReference type="NCBI Taxonomy" id="505353"/>
    <lineage>
        <taxon>Bacteria</taxon>
        <taxon>Pseudomonadati</taxon>
        <taxon>Pseudomonadota</taxon>
        <taxon>Alphaproteobacteria</taxon>
        <taxon>Rhodobacterales</taxon>
        <taxon>Roseobacteraceae</taxon>
        <taxon>Roseovarius</taxon>
    </lineage>
</organism>
<comment type="subcellular location">
    <subcellularLocation>
        <location evidence="1">Periplasm</location>
    </subcellularLocation>
</comment>
<dbReference type="GO" id="GO:0055085">
    <property type="term" value="P:transmembrane transport"/>
    <property type="evidence" value="ECO:0007669"/>
    <property type="project" value="InterPro"/>
</dbReference>
<dbReference type="NCBIfam" id="NF037995">
    <property type="entry name" value="TRAP_S1"/>
    <property type="match status" value="1"/>
</dbReference>
<evidence type="ECO:0000256" key="2">
    <source>
        <dbReference type="ARBA" id="ARBA00022729"/>
    </source>
</evidence>
<evidence type="ECO:0000256" key="3">
    <source>
        <dbReference type="ARBA" id="ARBA00022764"/>
    </source>
</evidence>
<dbReference type="PROSITE" id="PS51318">
    <property type="entry name" value="TAT"/>
    <property type="match status" value="1"/>
</dbReference>
<evidence type="ECO:0000256" key="1">
    <source>
        <dbReference type="ARBA" id="ARBA00004418"/>
    </source>
</evidence>